<feature type="compositionally biased region" description="Low complexity" evidence="6">
    <location>
        <begin position="810"/>
        <end position="827"/>
    </location>
</feature>
<dbReference type="GO" id="GO:0000221">
    <property type="term" value="C:vacuolar proton-transporting V-type ATPase, V1 domain"/>
    <property type="evidence" value="ECO:0007669"/>
    <property type="project" value="InterPro"/>
</dbReference>
<organism evidence="8 9">
    <name type="scientific">Effrenium voratum</name>
    <dbReference type="NCBI Taxonomy" id="2562239"/>
    <lineage>
        <taxon>Eukaryota</taxon>
        <taxon>Sar</taxon>
        <taxon>Alveolata</taxon>
        <taxon>Dinophyceae</taxon>
        <taxon>Suessiales</taxon>
        <taxon>Symbiodiniaceae</taxon>
        <taxon>Effrenium</taxon>
    </lineage>
</organism>
<evidence type="ECO:0000256" key="6">
    <source>
        <dbReference type="SAM" id="MobiDB-lite"/>
    </source>
</evidence>
<dbReference type="Pfam" id="PF11698">
    <property type="entry name" value="V-ATPase_H_C"/>
    <property type="match status" value="1"/>
</dbReference>
<dbReference type="GO" id="GO:0046961">
    <property type="term" value="F:proton-transporting ATPase activity, rotational mechanism"/>
    <property type="evidence" value="ECO:0007669"/>
    <property type="project" value="InterPro"/>
</dbReference>
<dbReference type="InterPro" id="IPR004908">
    <property type="entry name" value="ATPase_V1-cplx_hsu"/>
</dbReference>
<feature type="region of interest" description="Disordered" evidence="6">
    <location>
        <begin position="722"/>
        <end position="777"/>
    </location>
</feature>
<sequence length="930" mass="102667">MAEAASLIEKYKVDGGGDLSKAAEIHQSILSFKPDWESYEATKAQAHVLKLIEADAPAIKNKSMIQGHIQVVQACMNVMTLRDDKPIRWLLTLFYDMLREDSSSYGIFEEATRQKIEVYKPLMALLGRKDLDNYTADKVSWLLSAVMSHVPHCVSEANVKEFLAMVLDPSTTCSDLGQLEAITNLVKSNAFRKLVWSQPGIADCVFKIQPKSSPSPHLYKCIFAIWALSFDKEITSSLKEMHVIKKLRETLTYSRVEKVIRLCLTVLRNFLSDKSLCEDIVEEGILEAVQQLEFEKWRDAELYEDIKDMAIQIGSEVSEMSNFERYERELQTGKLHWGFIHSSKFWAENVMKFESNDYRALKMLASLLQSSATDATTLAVACHDIGEFVTLHPLGKKKVAQLQVKEKVMELMAAQNQSREVRREALLCCQKIMLNKWQDMEQASAHGCEQFQFRFRMPQGSEMSSGLPAPRSPEENWIQAERSLVRPCAPDCQSAGSVSEVCQAEKSEAGAGGAGAGAGGAGAGAGGAGAGGEKETETLRSLAEELAGERRRAQDLARRLSEAEARAAKLAAKLEQLAQPCAADASDFFELEHKSCPVGQTLPRFRKNVVCEEQSAMALPLPGELETPRQAAQQLFDVAPPVQRMTPTRGAMFSCKSSSQSALPASTQWTALRGELSSQVPQVPKLALSRLEPFSPKGDFSARDFSVRGDLSARSGCDRVLWPGSNMEPPPALPAPPAEHPLMTPRTGATPQPTPRTATPRAATPRTTPRATGVTRTRKAPFVPKLPLHKEEVFMLGTPRQPVQFMKGVSSPSPIHSRSPSPSSSEGSLDDADNWDRVASIETVASQEEVSMTYRSRSEKVLSERSNYSVCGLYGTGQDAEVQVLRKVIRDLEQQLQEGRPCCFHRCLVSASSDPKDQAQELAVWRGQGQ</sequence>
<dbReference type="InterPro" id="IPR038497">
    <property type="entry name" value="ATPase_V1-cplx_hsu_C_sf"/>
</dbReference>
<feature type="compositionally biased region" description="Low complexity" evidence="6">
    <location>
        <begin position="740"/>
        <end position="775"/>
    </location>
</feature>
<feature type="coiled-coil region" evidence="5">
    <location>
        <begin position="539"/>
        <end position="573"/>
    </location>
</feature>
<feature type="compositionally biased region" description="Gly residues" evidence="6">
    <location>
        <begin position="510"/>
        <end position="531"/>
    </location>
</feature>
<keyword evidence="4" id="KW-0406">Ion transport</keyword>
<dbReference type="Pfam" id="PF03224">
    <property type="entry name" value="V-ATPase_H_N"/>
    <property type="match status" value="1"/>
</dbReference>
<evidence type="ECO:0000256" key="3">
    <source>
        <dbReference type="ARBA" id="ARBA00022781"/>
    </source>
</evidence>
<keyword evidence="2" id="KW-0813">Transport</keyword>
<keyword evidence="9" id="KW-1185">Reference proteome</keyword>
<comment type="caution">
    <text evidence="8">The sequence shown here is derived from an EMBL/GenBank/DDBJ whole genome shotgun (WGS) entry which is preliminary data.</text>
</comment>
<dbReference type="InterPro" id="IPR011989">
    <property type="entry name" value="ARM-like"/>
</dbReference>
<feature type="region of interest" description="Disordered" evidence="6">
    <location>
        <begin position="804"/>
        <end position="833"/>
    </location>
</feature>
<comment type="similarity">
    <text evidence="1">Belongs to the V-ATPase H subunit family.</text>
</comment>
<reference evidence="8" key="1">
    <citation type="submission" date="2023-08" db="EMBL/GenBank/DDBJ databases">
        <authorList>
            <person name="Chen Y."/>
            <person name="Shah S."/>
            <person name="Dougan E. K."/>
            <person name="Thang M."/>
            <person name="Chan C."/>
        </authorList>
    </citation>
    <scope>NUCLEOTIDE SEQUENCE</scope>
</reference>
<protein>
    <recommendedName>
        <fullName evidence="7">ATPase V1 complex subunit H C-terminal domain-containing protein</fullName>
    </recommendedName>
</protein>
<evidence type="ECO:0000256" key="4">
    <source>
        <dbReference type="ARBA" id="ARBA00023065"/>
    </source>
</evidence>
<name>A0AA36JU10_9DINO</name>
<dbReference type="InterPro" id="IPR011987">
    <property type="entry name" value="ATPase_V1-cplx_hsu_C"/>
</dbReference>
<evidence type="ECO:0000256" key="5">
    <source>
        <dbReference type="SAM" id="Coils"/>
    </source>
</evidence>
<keyword evidence="3" id="KW-0375">Hydrogen ion transport</keyword>
<feature type="region of interest" description="Disordered" evidence="6">
    <location>
        <begin position="509"/>
        <end position="539"/>
    </location>
</feature>
<dbReference type="Gene3D" id="1.25.40.150">
    <property type="entry name" value="V-type ATPase, subunit H, C-terminal domain"/>
    <property type="match status" value="1"/>
</dbReference>
<feature type="domain" description="ATPase V1 complex subunit H C-terminal" evidence="7">
    <location>
        <begin position="319"/>
        <end position="437"/>
    </location>
</feature>
<accession>A0AA36JU10</accession>
<dbReference type="Gene3D" id="1.25.10.10">
    <property type="entry name" value="Leucine-rich Repeat Variant"/>
    <property type="match status" value="1"/>
</dbReference>
<evidence type="ECO:0000256" key="1">
    <source>
        <dbReference type="ARBA" id="ARBA00008613"/>
    </source>
</evidence>
<proteinExistence type="inferred from homology"/>
<dbReference type="InterPro" id="IPR016024">
    <property type="entry name" value="ARM-type_fold"/>
</dbReference>
<keyword evidence="5" id="KW-0175">Coiled coil</keyword>
<dbReference type="Proteomes" id="UP001178507">
    <property type="component" value="Unassembled WGS sequence"/>
</dbReference>
<evidence type="ECO:0000313" key="8">
    <source>
        <dbReference type="EMBL" id="CAJ1411538.1"/>
    </source>
</evidence>
<gene>
    <name evidence="8" type="ORF">EVOR1521_LOCUS32079</name>
</gene>
<dbReference type="AlphaFoldDB" id="A0AA36JU10"/>
<dbReference type="PANTHER" id="PTHR10698:SF0">
    <property type="entry name" value="V-TYPE PROTON ATPASE SUBUNIT H"/>
    <property type="match status" value="1"/>
</dbReference>
<dbReference type="EMBL" id="CAUJNA010003881">
    <property type="protein sequence ID" value="CAJ1411538.1"/>
    <property type="molecule type" value="Genomic_DNA"/>
</dbReference>
<dbReference type="SUPFAM" id="SSF48371">
    <property type="entry name" value="ARM repeat"/>
    <property type="match status" value="1"/>
</dbReference>
<evidence type="ECO:0000256" key="2">
    <source>
        <dbReference type="ARBA" id="ARBA00022448"/>
    </source>
</evidence>
<dbReference type="PANTHER" id="PTHR10698">
    <property type="entry name" value="V-TYPE PROTON ATPASE SUBUNIT H"/>
    <property type="match status" value="1"/>
</dbReference>
<evidence type="ECO:0000259" key="7">
    <source>
        <dbReference type="Pfam" id="PF11698"/>
    </source>
</evidence>
<evidence type="ECO:0000313" key="9">
    <source>
        <dbReference type="Proteomes" id="UP001178507"/>
    </source>
</evidence>
<feature type="compositionally biased region" description="Pro residues" evidence="6">
    <location>
        <begin position="728"/>
        <end position="739"/>
    </location>
</feature>